<keyword evidence="1" id="KW-0812">Transmembrane</keyword>
<keyword evidence="4" id="KW-1185">Reference proteome</keyword>
<dbReference type="Pfam" id="PF14258">
    <property type="entry name" value="DUF4350"/>
    <property type="match status" value="1"/>
</dbReference>
<evidence type="ECO:0000313" key="4">
    <source>
        <dbReference type="Proteomes" id="UP001212189"/>
    </source>
</evidence>
<dbReference type="AlphaFoldDB" id="A0AAE9VMM3"/>
<evidence type="ECO:0000259" key="2">
    <source>
        <dbReference type="Pfam" id="PF14258"/>
    </source>
</evidence>
<keyword evidence="1" id="KW-0472">Membrane</keyword>
<dbReference type="InterPro" id="IPR025646">
    <property type="entry name" value="DUF4350"/>
</dbReference>
<evidence type="ECO:0000256" key="1">
    <source>
        <dbReference type="SAM" id="Phobius"/>
    </source>
</evidence>
<evidence type="ECO:0000313" key="3">
    <source>
        <dbReference type="EMBL" id="WBE24137.1"/>
    </source>
</evidence>
<protein>
    <submittedName>
        <fullName evidence="3">DUF4350 domain-containing protein</fullName>
    </submittedName>
</protein>
<organism evidence="3 4">
    <name type="scientific">Denitrificimonas caeni</name>
    <dbReference type="NCBI Taxonomy" id="521720"/>
    <lineage>
        <taxon>Bacteria</taxon>
        <taxon>Pseudomonadati</taxon>
        <taxon>Pseudomonadota</taxon>
        <taxon>Gammaproteobacteria</taxon>
        <taxon>Pseudomonadales</taxon>
        <taxon>Pseudomonadaceae</taxon>
        <taxon>Denitrificimonas</taxon>
    </lineage>
</organism>
<sequence>MKRSYWLIAALILILVALGLVLSKALTISEERIALGASPEARSNAYLAMEYFLREQEVAVDTANALNRLPPLEHEPHTLIILSQDAQLIDQQQVELLNWVAQGGHLVLSAQHEAINNQSSSLLNNLGIKKQLSAELAPVTAPNNSSQTAQPSTQKAANATALTRLYLENEQSPAYFALDTQYHLQDTENRAHAWANSQAATHLLQLSHGQGLITVLSDLKLWQQRQIGQYDHAWLLWYLSQESQVTLFNPPPQQGLLSLLWRYYAMACVLLALLLLLGAWYAAPRFAPISLIADNSRRRLTEHLQAGALFNLRHQGQRSLLIALQKDIKQRAQRRFPAFSGLPVAEQWQVLQQLSRQPVSSISQSMRPPPSKKLSAQAFTQHVARLQQLRNAL</sequence>
<feature type="transmembrane region" description="Helical" evidence="1">
    <location>
        <begin position="261"/>
        <end position="283"/>
    </location>
</feature>
<accession>A0AAE9VMM3</accession>
<gene>
    <name evidence="3" type="ORF">O6P33_06985</name>
</gene>
<dbReference type="RefSeq" id="WP_269817078.1">
    <property type="nucleotide sequence ID" value="NZ_CP114976.1"/>
</dbReference>
<dbReference type="Proteomes" id="UP001212189">
    <property type="component" value="Chromosome"/>
</dbReference>
<dbReference type="EMBL" id="CP114976">
    <property type="protein sequence ID" value="WBE24137.1"/>
    <property type="molecule type" value="Genomic_DNA"/>
</dbReference>
<name>A0AAE9VMM3_9GAMM</name>
<dbReference type="KEGG" id="dce:O6P33_06985"/>
<feature type="domain" description="DUF4350" evidence="2">
    <location>
        <begin position="40"/>
        <end position="239"/>
    </location>
</feature>
<reference evidence="3 4" key="1">
    <citation type="submission" date="2022-12" db="EMBL/GenBank/DDBJ databases">
        <title>Coexistence and Characterization of a Novel Tigecycline Resistance gene tet(X) variant and blaNDM-1 in a Pseudomonas caeni Isolate of Chicken Origin.</title>
        <authorList>
            <person name="Lu X."/>
            <person name="Zhang L."/>
            <person name="Li R."/>
            <person name="Wang Z."/>
        </authorList>
    </citation>
    <scope>NUCLEOTIDE SEQUENCE [LARGE SCALE GENOMIC DNA]</scope>
    <source>
        <strain evidence="3 4">CE14</strain>
    </source>
</reference>
<keyword evidence="1" id="KW-1133">Transmembrane helix</keyword>
<proteinExistence type="predicted"/>